<evidence type="ECO:0000256" key="3">
    <source>
        <dbReference type="ARBA" id="ARBA00022792"/>
    </source>
</evidence>
<dbReference type="Proteomes" id="UP000812287">
    <property type="component" value="Unassembled WGS sequence"/>
</dbReference>
<dbReference type="AlphaFoldDB" id="A0A9P7VQF0"/>
<evidence type="ECO:0000256" key="6">
    <source>
        <dbReference type="ARBA" id="ARBA00023136"/>
    </source>
</evidence>
<dbReference type="GO" id="GO:0006123">
    <property type="term" value="P:mitochondrial electron transport, cytochrome c to oxygen"/>
    <property type="evidence" value="ECO:0007669"/>
    <property type="project" value="TreeGrafter"/>
</dbReference>
<accession>A0A9P7VQF0</accession>
<keyword evidence="4" id="KW-1133">Transmembrane helix</keyword>
<keyword evidence="3" id="KW-0999">Mitochondrion inner membrane</keyword>
<comment type="subcellular location">
    <subcellularLocation>
        <location evidence="1">Mitochondrion inner membrane</location>
    </subcellularLocation>
</comment>
<name>A0A9P7VQF0_9AGAR</name>
<evidence type="ECO:0000256" key="4">
    <source>
        <dbReference type="ARBA" id="ARBA00022989"/>
    </source>
</evidence>
<gene>
    <name evidence="7" type="ORF">BT62DRAFT_1077217</name>
</gene>
<evidence type="ECO:0000256" key="1">
    <source>
        <dbReference type="ARBA" id="ARBA00004273"/>
    </source>
</evidence>
<dbReference type="GO" id="GO:0004129">
    <property type="term" value="F:cytochrome-c oxidase activity"/>
    <property type="evidence" value="ECO:0007669"/>
    <property type="project" value="TreeGrafter"/>
</dbReference>
<protein>
    <submittedName>
        <fullName evidence="7">Uncharacterized protein</fullName>
    </submittedName>
</protein>
<proteinExistence type="predicted"/>
<dbReference type="GeneID" id="66101572"/>
<keyword evidence="2" id="KW-0812">Transmembrane</keyword>
<dbReference type="RefSeq" id="XP_043038499.1">
    <property type="nucleotide sequence ID" value="XM_043179278.1"/>
</dbReference>
<keyword evidence="5" id="KW-0496">Mitochondrion</keyword>
<comment type="caution">
    <text evidence="7">The sequence shown here is derived from an EMBL/GenBank/DDBJ whole genome shotgun (WGS) entry which is preliminary data.</text>
</comment>
<dbReference type="PANTHER" id="PTHR28264">
    <property type="entry name" value="CYTOCHROME C OXIDASE SUBUNIT 7A"/>
    <property type="match status" value="1"/>
</dbReference>
<dbReference type="EMBL" id="MU250538">
    <property type="protein sequence ID" value="KAG7444999.1"/>
    <property type="molecule type" value="Genomic_DNA"/>
</dbReference>
<reference evidence="7" key="1">
    <citation type="submission" date="2020-11" db="EMBL/GenBank/DDBJ databases">
        <title>Adaptations for nitrogen fixation in a non-lichenized fungal sporocarp promotes dispersal by wood-feeding termites.</title>
        <authorList>
            <consortium name="DOE Joint Genome Institute"/>
            <person name="Koch R.A."/>
            <person name="Yoon G."/>
            <person name="Arayal U."/>
            <person name="Lail K."/>
            <person name="Amirebrahimi M."/>
            <person name="Labutti K."/>
            <person name="Lipzen A."/>
            <person name="Riley R."/>
            <person name="Barry K."/>
            <person name="Henrissat B."/>
            <person name="Grigoriev I.V."/>
            <person name="Herr J.R."/>
            <person name="Aime M.C."/>
        </authorList>
    </citation>
    <scope>NUCLEOTIDE SEQUENCE</scope>
    <source>
        <strain evidence="7">MCA 3950</strain>
    </source>
</reference>
<evidence type="ECO:0000313" key="8">
    <source>
        <dbReference type="Proteomes" id="UP000812287"/>
    </source>
</evidence>
<dbReference type="OrthoDB" id="2317211at2759"/>
<dbReference type="GO" id="GO:0005743">
    <property type="term" value="C:mitochondrial inner membrane"/>
    <property type="evidence" value="ECO:0007669"/>
    <property type="project" value="UniProtKB-SubCell"/>
</dbReference>
<evidence type="ECO:0000256" key="5">
    <source>
        <dbReference type="ARBA" id="ARBA00023128"/>
    </source>
</evidence>
<dbReference type="CDD" id="cd22888">
    <property type="entry name" value="CcO_VIIa_fungal"/>
    <property type="match status" value="1"/>
</dbReference>
<keyword evidence="6" id="KW-0472">Membrane</keyword>
<evidence type="ECO:0000313" key="7">
    <source>
        <dbReference type="EMBL" id="KAG7444999.1"/>
    </source>
</evidence>
<evidence type="ECO:0000256" key="2">
    <source>
        <dbReference type="ARBA" id="ARBA00022692"/>
    </source>
</evidence>
<sequence>MAIAPITGMLRKRFIVDLSCALSLATAGAYTFWYGYHLKAGAQTLSCRFCFNLRVTDWSLVEHQENFYLQLEKAKLASRQ</sequence>
<keyword evidence="8" id="KW-1185">Reference proteome</keyword>
<organism evidence="7 8">
    <name type="scientific">Guyanagaster necrorhizus</name>
    <dbReference type="NCBI Taxonomy" id="856835"/>
    <lineage>
        <taxon>Eukaryota</taxon>
        <taxon>Fungi</taxon>
        <taxon>Dikarya</taxon>
        <taxon>Basidiomycota</taxon>
        <taxon>Agaricomycotina</taxon>
        <taxon>Agaricomycetes</taxon>
        <taxon>Agaricomycetidae</taxon>
        <taxon>Agaricales</taxon>
        <taxon>Marasmiineae</taxon>
        <taxon>Physalacriaceae</taxon>
        <taxon>Guyanagaster</taxon>
    </lineage>
</organism>
<dbReference type="PANTHER" id="PTHR28264:SF1">
    <property type="entry name" value="CYTOCHROME C OXIDASE SUBUNIT 6C"/>
    <property type="match status" value="1"/>
</dbReference>